<dbReference type="AlphaFoldDB" id="A0A1E1KNQ2"/>
<dbReference type="Proteomes" id="UP000178912">
    <property type="component" value="Unassembled WGS sequence"/>
</dbReference>
<evidence type="ECO:0000313" key="3">
    <source>
        <dbReference type="EMBL" id="CZS99659.1"/>
    </source>
</evidence>
<name>A0A1E1KNQ2_9HELO</name>
<evidence type="ECO:0000259" key="2">
    <source>
        <dbReference type="PROSITE" id="PS00028"/>
    </source>
</evidence>
<dbReference type="InterPro" id="IPR013087">
    <property type="entry name" value="Znf_C2H2_type"/>
</dbReference>
<gene>
    <name evidence="3" type="ORF">RAG0_07982</name>
</gene>
<accession>A0A1E1KNQ2</accession>
<reference evidence="4" key="1">
    <citation type="submission" date="2016-03" db="EMBL/GenBank/DDBJ databases">
        <authorList>
            <person name="Guldener U."/>
        </authorList>
    </citation>
    <scope>NUCLEOTIDE SEQUENCE [LARGE SCALE GENOMIC DNA]</scope>
    <source>
        <strain evidence="4">04CH-RAC-A.6.1</strain>
    </source>
</reference>
<feature type="region of interest" description="Disordered" evidence="1">
    <location>
        <begin position="1"/>
        <end position="21"/>
    </location>
</feature>
<dbReference type="PROSITE" id="PS00028">
    <property type="entry name" value="ZINC_FINGER_C2H2_1"/>
    <property type="match status" value="1"/>
</dbReference>
<protein>
    <recommendedName>
        <fullName evidence="2">C2H2-type domain-containing protein</fullName>
    </recommendedName>
</protein>
<dbReference type="OrthoDB" id="3551134at2759"/>
<feature type="domain" description="C2H2-type" evidence="2">
    <location>
        <begin position="77"/>
        <end position="99"/>
    </location>
</feature>
<keyword evidence="4" id="KW-1185">Reference proteome</keyword>
<proteinExistence type="predicted"/>
<organism evidence="3 4">
    <name type="scientific">Rhynchosporium agropyri</name>
    <dbReference type="NCBI Taxonomy" id="914238"/>
    <lineage>
        <taxon>Eukaryota</taxon>
        <taxon>Fungi</taxon>
        <taxon>Dikarya</taxon>
        <taxon>Ascomycota</taxon>
        <taxon>Pezizomycotina</taxon>
        <taxon>Leotiomycetes</taxon>
        <taxon>Helotiales</taxon>
        <taxon>Ploettnerulaceae</taxon>
        <taxon>Rhynchosporium</taxon>
    </lineage>
</organism>
<sequence>MGMANHEKGTKRMRAASKDGSMEGAACGIQIPIYNNGPDKNPFRPPGYIYSTPRSTEVASEPDLINVPASQPEHLICEYCHMTFENKDLLLGHRLRTPHGFTDEGKITIVPPGSGLDDHARIITPSEGQFIDEYSNIARVPALSNLRAQFGPEVVNPPPFFEPGCPATGVFLPVGTRATLLPGKPPVWYCPWKGCDKKNVGFRPLFLFQNMSLHVGSMLKFLKWKIWRLNRHINTTHVAVRRSYHICNCGQAYATLTGEEDHRTLTGHVKAI</sequence>
<evidence type="ECO:0000313" key="4">
    <source>
        <dbReference type="Proteomes" id="UP000178912"/>
    </source>
</evidence>
<evidence type="ECO:0000256" key="1">
    <source>
        <dbReference type="SAM" id="MobiDB-lite"/>
    </source>
</evidence>
<dbReference type="EMBL" id="FJUX01000042">
    <property type="protein sequence ID" value="CZS99659.1"/>
    <property type="molecule type" value="Genomic_DNA"/>
</dbReference>